<dbReference type="AlphaFoldDB" id="A0A919VE49"/>
<dbReference type="Pfam" id="PF13439">
    <property type="entry name" value="Glyco_transf_4"/>
    <property type="match status" value="1"/>
</dbReference>
<evidence type="ECO:0000259" key="1">
    <source>
        <dbReference type="Pfam" id="PF00534"/>
    </source>
</evidence>
<dbReference type="EMBL" id="BOPZ01000009">
    <property type="protein sequence ID" value="GIM28754.1"/>
    <property type="molecule type" value="Genomic_DNA"/>
</dbReference>
<gene>
    <name evidence="3" type="primary">cps4G</name>
    <name evidence="3" type="ORF">CPJCM30710_14200</name>
</gene>
<comment type="caution">
    <text evidence="3">The sequence shown here is derived from an EMBL/GenBank/DDBJ whole genome shotgun (WGS) entry which is preliminary data.</text>
</comment>
<evidence type="ECO:0000313" key="3">
    <source>
        <dbReference type="EMBL" id="GIM28754.1"/>
    </source>
</evidence>
<organism evidence="3 4">
    <name type="scientific">Clostridium polyendosporum</name>
    <dbReference type="NCBI Taxonomy" id="69208"/>
    <lineage>
        <taxon>Bacteria</taxon>
        <taxon>Bacillati</taxon>
        <taxon>Bacillota</taxon>
        <taxon>Clostridia</taxon>
        <taxon>Eubacteriales</taxon>
        <taxon>Clostridiaceae</taxon>
        <taxon>Clostridium</taxon>
    </lineage>
</organism>
<name>A0A919VE49_9CLOT</name>
<dbReference type="CDD" id="cd03811">
    <property type="entry name" value="GT4_GT28_WabH-like"/>
    <property type="match status" value="1"/>
</dbReference>
<keyword evidence="4" id="KW-1185">Reference proteome</keyword>
<dbReference type="Pfam" id="PF00534">
    <property type="entry name" value="Glycos_transf_1"/>
    <property type="match status" value="1"/>
</dbReference>
<keyword evidence="3" id="KW-0808">Transferase</keyword>
<evidence type="ECO:0000313" key="4">
    <source>
        <dbReference type="Proteomes" id="UP000679179"/>
    </source>
</evidence>
<proteinExistence type="predicted"/>
<dbReference type="RefSeq" id="WP_212903475.1">
    <property type="nucleotide sequence ID" value="NZ_BOPZ01000009.1"/>
</dbReference>
<reference evidence="3" key="1">
    <citation type="submission" date="2021-03" db="EMBL/GenBank/DDBJ databases">
        <title>Taxonomic study of Clostridium polyendosporum from meadow-gley soil under rice.</title>
        <authorList>
            <person name="Kobayashi H."/>
            <person name="Tanizawa Y."/>
            <person name="Yagura M."/>
        </authorList>
    </citation>
    <scope>NUCLEOTIDE SEQUENCE</scope>
    <source>
        <strain evidence="3">JCM 30710</strain>
    </source>
</reference>
<dbReference type="Gene3D" id="3.40.50.2000">
    <property type="entry name" value="Glycogen Phosphorylase B"/>
    <property type="match status" value="2"/>
</dbReference>
<protein>
    <submittedName>
        <fullName evidence="3">Glycosyl transferase family 1</fullName>
    </submittedName>
</protein>
<dbReference type="SUPFAM" id="SSF53756">
    <property type="entry name" value="UDP-Glycosyltransferase/glycogen phosphorylase"/>
    <property type="match status" value="1"/>
</dbReference>
<dbReference type="Proteomes" id="UP000679179">
    <property type="component" value="Unassembled WGS sequence"/>
</dbReference>
<evidence type="ECO:0000259" key="2">
    <source>
        <dbReference type="Pfam" id="PF13439"/>
    </source>
</evidence>
<sequence length="350" mass="39764">MKKRILHIINNNVYGGGETVILEIIRRLHNNYDFGYAALPNIVEEVSSTIGKFQVPYFQFEQCNPRSLKSIINSFNPDVIHAHGYRSSISSALACSGIPIISHLHNYHEWLSRINIDSIAYTVICPIYKRVVAVERRILEKSIFSSFIRGKAELLQNVIDIKRIYKLANESEYKDEYDFVFIGRITDRKDPLRFIEIMKKVHEVNSNVRAVMIGDGELLEECCKKIKVNNLSDTIKVTGYLRNPFPILKKAKVLVMTSKGEGMPMVALEALSLGKPVFASDTSGLNDVISNKEGAICRDDSEFIKHILMVLNDSNYYNEICQGALSYSSNVFNIDLYMSNIANLYKVSMK</sequence>
<accession>A0A919VE49</accession>
<feature type="domain" description="Glycosyltransferase subfamily 4-like N-terminal" evidence="2">
    <location>
        <begin position="14"/>
        <end position="163"/>
    </location>
</feature>
<dbReference type="GO" id="GO:0016757">
    <property type="term" value="F:glycosyltransferase activity"/>
    <property type="evidence" value="ECO:0007669"/>
    <property type="project" value="InterPro"/>
</dbReference>
<dbReference type="PANTHER" id="PTHR12526">
    <property type="entry name" value="GLYCOSYLTRANSFERASE"/>
    <property type="match status" value="1"/>
</dbReference>
<dbReference type="InterPro" id="IPR028098">
    <property type="entry name" value="Glyco_trans_4-like_N"/>
</dbReference>
<feature type="domain" description="Glycosyl transferase family 1" evidence="1">
    <location>
        <begin position="170"/>
        <end position="320"/>
    </location>
</feature>
<dbReference type="InterPro" id="IPR001296">
    <property type="entry name" value="Glyco_trans_1"/>
</dbReference>